<dbReference type="SUPFAM" id="SSF81531">
    <property type="entry name" value="Non-heme 11 kDa protein of cytochrome bc1 complex (Ubiquinol-cytochrome c reductase)"/>
    <property type="match status" value="1"/>
</dbReference>
<proteinExistence type="inferred from homology"/>
<evidence type="ECO:0000256" key="1">
    <source>
        <dbReference type="ARBA" id="ARBA00004137"/>
    </source>
</evidence>
<sequence length="98" mass="11517">MVVEKLEITDEFEEDPPEPEEEEEEEEDEEDLEDPMDKIREDCQNGHHCAQVKSRFVECEDRVNSGNGEPEEHCTEELLDFLHCADHCLQAKLWPTMK</sequence>
<dbReference type="GO" id="GO:0005743">
    <property type="term" value="C:mitochondrial inner membrane"/>
    <property type="evidence" value="ECO:0007669"/>
    <property type="project" value="UniProtKB-SubCell"/>
</dbReference>
<evidence type="ECO:0000256" key="4">
    <source>
        <dbReference type="ARBA" id="ARBA00022660"/>
    </source>
</evidence>
<feature type="domain" description="Ubiquinol-cytochrome C reductase hinge" evidence="10">
    <location>
        <begin position="34"/>
        <end position="98"/>
    </location>
</feature>
<evidence type="ECO:0000256" key="2">
    <source>
        <dbReference type="ARBA" id="ARBA00006498"/>
    </source>
</evidence>
<keyword evidence="6" id="KW-0249">Electron transport</keyword>
<dbReference type="InterPro" id="IPR036811">
    <property type="entry name" value="Ubol_cytC_Rdtase_hinge_dom_sf"/>
</dbReference>
<evidence type="ECO:0000256" key="7">
    <source>
        <dbReference type="ARBA" id="ARBA00023128"/>
    </source>
</evidence>
<accession>A0A8J9YYU4</accession>
<reference evidence="11" key="1">
    <citation type="submission" date="2022-01" db="EMBL/GenBank/DDBJ databases">
        <authorList>
            <person name="Braso-Vives M."/>
        </authorList>
    </citation>
    <scope>NUCLEOTIDE SEQUENCE</scope>
</reference>
<keyword evidence="7" id="KW-0496">Mitochondrion</keyword>
<gene>
    <name evidence="11" type="primary">UQCRH</name>
    <name evidence="11" type="ORF">BLAG_LOCUS6867</name>
</gene>
<dbReference type="EMBL" id="OV696698">
    <property type="protein sequence ID" value="CAH1244154.1"/>
    <property type="molecule type" value="Genomic_DNA"/>
</dbReference>
<keyword evidence="5" id="KW-0999">Mitochondrion inner membrane</keyword>
<feature type="compositionally biased region" description="Acidic residues" evidence="9">
    <location>
        <begin position="9"/>
        <end position="34"/>
    </location>
</feature>
<protein>
    <submittedName>
        <fullName evidence="11">UQCRH protein</fullName>
    </submittedName>
</protein>
<evidence type="ECO:0000256" key="3">
    <source>
        <dbReference type="ARBA" id="ARBA00022448"/>
    </source>
</evidence>
<evidence type="ECO:0000256" key="8">
    <source>
        <dbReference type="ARBA" id="ARBA00023136"/>
    </source>
</evidence>
<keyword evidence="12" id="KW-1185">Reference proteome</keyword>
<keyword evidence="3" id="KW-0813">Transport</keyword>
<evidence type="ECO:0000256" key="5">
    <source>
        <dbReference type="ARBA" id="ARBA00022792"/>
    </source>
</evidence>
<evidence type="ECO:0000313" key="11">
    <source>
        <dbReference type="EMBL" id="CAH1244154.1"/>
    </source>
</evidence>
<evidence type="ECO:0000313" key="12">
    <source>
        <dbReference type="Proteomes" id="UP000838412"/>
    </source>
</evidence>
<keyword evidence="4" id="KW-0679">Respiratory chain</keyword>
<feature type="region of interest" description="Disordered" evidence="9">
    <location>
        <begin position="1"/>
        <end position="35"/>
    </location>
</feature>
<evidence type="ECO:0000259" key="10">
    <source>
        <dbReference type="Pfam" id="PF02320"/>
    </source>
</evidence>
<dbReference type="GO" id="GO:0006122">
    <property type="term" value="P:mitochondrial electron transport, ubiquinol to cytochrome c"/>
    <property type="evidence" value="ECO:0007669"/>
    <property type="project" value="InterPro"/>
</dbReference>
<dbReference type="InterPro" id="IPR023184">
    <property type="entry name" value="Ubol_cytC_Rdtase_hinge_dom"/>
</dbReference>
<comment type="subcellular location">
    <subcellularLocation>
        <location evidence="1">Mitochondrion inner membrane</location>
        <topology evidence="1">Peripheral membrane protein</topology>
        <orientation evidence="1">Intermembrane side</orientation>
    </subcellularLocation>
</comment>
<dbReference type="OrthoDB" id="405848at2759"/>
<keyword evidence="8" id="KW-0472">Membrane</keyword>
<dbReference type="InterPro" id="IPR003422">
    <property type="entry name" value="Cyt_b-c1_6"/>
</dbReference>
<evidence type="ECO:0000256" key="9">
    <source>
        <dbReference type="SAM" id="MobiDB-lite"/>
    </source>
</evidence>
<dbReference type="Gene3D" id="1.10.287.20">
    <property type="entry name" value="Ubiquinol-cytochrome C reductase hinge domain"/>
    <property type="match status" value="1"/>
</dbReference>
<comment type="similarity">
    <text evidence="2">Belongs to the UQCRH/QCR6 family.</text>
</comment>
<dbReference type="PANTHER" id="PTHR15336">
    <property type="entry name" value="UBIQUINOL-CYTOCHROME C REDUCTASE COMPLEX 7.8 KDA PROTEIN"/>
    <property type="match status" value="1"/>
</dbReference>
<dbReference type="PANTHER" id="PTHR15336:SF0">
    <property type="entry name" value="CYTOCHROME B-C1 COMPLEX SUBUNIT 6, MITOCHONDRIAL"/>
    <property type="match status" value="1"/>
</dbReference>
<organism evidence="11 12">
    <name type="scientific">Branchiostoma lanceolatum</name>
    <name type="common">Common lancelet</name>
    <name type="synonym">Amphioxus lanceolatum</name>
    <dbReference type="NCBI Taxonomy" id="7740"/>
    <lineage>
        <taxon>Eukaryota</taxon>
        <taxon>Metazoa</taxon>
        <taxon>Chordata</taxon>
        <taxon>Cephalochordata</taxon>
        <taxon>Leptocardii</taxon>
        <taxon>Amphioxiformes</taxon>
        <taxon>Branchiostomatidae</taxon>
        <taxon>Branchiostoma</taxon>
    </lineage>
</organism>
<dbReference type="AlphaFoldDB" id="A0A8J9YYU4"/>
<evidence type="ECO:0000256" key="6">
    <source>
        <dbReference type="ARBA" id="ARBA00022982"/>
    </source>
</evidence>
<dbReference type="Pfam" id="PF02320">
    <property type="entry name" value="UCR_hinge"/>
    <property type="match status" value="1"/>
</dbReference>
<dbReference type="Proteomes" id="UP000838412">
    <property type="component" value="Chromosome 13"/>
</dbReference>
<name>A0A8J9YYU4_BRALA</name>